<proteinExistence type="predicted"/>
<protein>
    <submittedName>
        <fullName evidence="1">Amidase</fullName>
    </submittedName>
</protein>
<name>A0ACC5R5K9_9HYPH</name>
<dbReference type="Proteomes" id="UP000616151">
    <property type="component" value="Unassembled WGS sequence"/>
</dbReference>
<accession>A0ACC5R5K9</accession>
<sequence>MAGDDLSYASAGSIAEAIKTKKLSPVEVVDHFIKRIETRNPSLNAVVHLAPEEARKAAKAAEQAVMDGKTLGPLHGVPVAIKDLFDFKPGWPATLGGIRALKDFKPPFTCPFAERIEQRGGAIIVGKTNSPVMGFRGVTDNYLFGPTGNPFDTTKNPGGSSGGSAAAVADGLLPLAEGTDGGGSIRIPASWCGVYGYKAAFGRLPLWNRPNAFSAETPFIFEGPITRNVKDAALALTALAGYDRRDPYALDETVDFLGALDRPIKGMRIAYSPNFDVFPVDPEVAETTRKAVEALREAGAVITDVKLGIKRSHMELSDLWCQIIMPLNVSGVASLKAAGYDLLGKHRADLPPEYLYWFDRYKDMTAAALNEAQIVRTEIYDAVQNVFADHDILISPTLGCLPVTNAKDGNTLGPETVAGEKVNRLIGWCLTFPINFTGNPAASIPAGLAKGMPVGMQIIGKRYADADVLAVSAAFERLRPWEQTYDICRARKLS</sequence>
<keyword evidence="2" id="KW-1185">Reference proteome</keyword>
<comment type="caution">
    <text evidence="1">The sequence shown here is derived from an EMBL/GenBank/DDBJ whole genome shotgun (WGS) entry which is preliminary data.</text>
</comment>
<dbReference type="EMBL" id="JAENHL010000007">
    <property type="protein sequence ID" value="MBK1867939.1"/>
    <property type="molecule type" value="Genomic_DNA"/>
</dbReference>
<organism evidence="1 2">
    <name type="scientific">Taklimakanibacter albus</name>
    <dbReference type="NCBI Taxonomy" id="2800327"/>
    <lineage>
        <taxon>Bacteria</taxon>
        <taxon>Pseudomonadati</taxon>
        <taxon>Pseudomonadota</taxon>
        <taxon>Alphaproteobacteria</taxon>
        <taxon>Hyphomicrobiales</taxon>
        <taxon>Aestuariivirgaceae</taxon>
        <taxon>Taklimakanibacter</taxon>
    </lineage>
</organism>
<evidence type="ECO:0000313" key="1">
    <source>
        <dbReference type="EMBL" id="MBK1867939.1"/>
    </source>
</evidence>
<gene>
    <name evidence="1" type="ORF">JHL16_16400</name>
</gene>
<evidence type="ECO:0000313" key="2">
    <source>
        <dbReference type="Proteomes" id="UP000616151"/>
    </source>
</evidence>
<reference evidence="1" key="1">
    <citation type="submission" date="2021-01" db="EMBL/GenBank/DDBJ databases">
        <authorList>
            <person name="Sun Q."/>
        </authorList>
    </citation>
    <scope>NUCLEOTIDE SEQUENCE</scope>
    <source>
        <strain evidence="1">YIM B02566</strain>
    </source>
</reference>